<dbReference type="EMBL" id="SDEE01000102">
    <property type="protein sequence ID" value="RXW21577.1"/>
    <property type="molecule type" value="Genomic_DNA"/>
</dbReference>
<protein>
    <submittedName>
        <fullName evidence="2">Uncharacterized protein</fullName>
    </submittedName>
</protein>
<dbReference type="Proteomes" id="UP000290288">
    <property type="component" value="Unassembled WGS sequence"/>
</dbReference>
<reference evidence="2 3" key="1">
    <citation type="submission" date="2019-01" db="EMBL/GenBank/DDBJ databases">
        <title>Draft genome sequence of Psathyrella aberdarensis IHI B618.</title>
        <authorList>
            <person name="Buettner E."/>
            <person name="Kellner H."/>
        </authorList>
    </citation>
    <scope>NUCLEOTIDE SEQUENCE [LARGE SCALE GENOMIC DNA]</scope>
    <source>
        <strain evidence="2 3">IHI B618</strain>
    </source>
</reference>
<gene>
    <name evidence="2" type="ORF">EST38_g4284</name>
</gene>
<organism evidence="2 3">
    <name type="scientific">Candolleomyces aberdarensis</name>
    <dbReference type="NCBI Taxonomy" id="2316362"/>
    <lineage>
        <taxon>Eukaryota</taxon>
        <taxon>Fungi</taxon>
        <taxon>Dikarya</taxon>
        <taxon>Basidiomycota</taxon>
        <taxon>Agaricomycotina</taxon>
        <taxon>Agaricomycetes</taxon>
        <taxon>Agaricomycetidae</taxon>
        <taxon>Agaricales</taxon>
        <taxon>Agaricineae</taxon>
        <taxon>Psathyrellaceae</taxon>
        <taxon>Candolleomyces</taxon>
    </lineage>
</organism>
<feature type="chain" id="PRO_5020241568" evidence="1">
    <location>
        <begin position="21"/>
        <end position="58"/>
    </location>
</feature>
<proteinExistence type="predicted"/>
<keyword evidence="1" id="KW-0732">Signal</keyword>
<name>A0A4Q2DNC8_9AGAR</name>
<accession>A0A4Q2DNC8</accession>
<comment type="caution">
    <text evidence="2">The sequence shown here is derived from an EMBL/GenBank/DDBJ whole genome shotgun (WGS) entry which is preliminary data.</text>
</comment>
<feature type="signal peptide" evidence="1">
    <location>
        <begin position="1"/>
        <end position="20"/>
    </location>
</feature>
<evidence type="ECO:0000256" key="1">
    <source>
        <dbReference type="SAM" id="SignalP"/>
    </source>
</evidence>
<keyword evidence="3" id="KW-1185">Reference proteome</keyword>
<evidence type="ECO:0000313" key="3">
    <source>
        <dbReference type="Proteomes" id="UP000290288"/>
    </source>
</evidence>
<evidence type="ECO:0000313" key="2">
    <source>
        <dbReference type="EMBL" id="RXW21577.1"/>
    </source>
</evidence>
<sequence length="58" mass="5979">MRFAIFATAIVACMTAAVSASPIPIAEAAPVAVAQPQPVAAAPVAREPLPCRLLRMCF</sequence>
<dbReference type="AlphaFoldDB" id="A0A4Q2DNC8"/>